<reference evidence="1" key="1">
    <citation type="submission" date="2014-05" db="EMBL/GenBank/DDBJ databases">
        <authorList>
            <person name="Urmite Genomes"/>
        </authorList>
    </citation>
    <scope>NUCLEOTIDE SEQUENCE</scope>
    <source>
        <strain evidence="1">DSM 44074</strain>
    </source>
</reference>
<gene>
    <name evidence="1" type="ORF">BN1047_00088</name>
</gene>
<dbReference type="AlphaFoldDB" id="A0AAV2WD19"/>
<protein>
    <recommendedName>
        <fullName evidence="3">PE family protein</fullName>
    </recommendedName>
</protein>
<evidence type="ECO:0000313" key="2">
    <source>
        <dbReference type="Proteomes" id="UP000028864"/>
    </source>
</evidence>
<reference evidence="1" key="2">
    <citation type="submission" date="2015-09" db="EMBL/GenBank/DDBJ databases">
        <title>Draft genome sequence of Mycobacterium neoaurum DSM 44074.</title>
        <authorList>
            <person name="Croce O."/>
            <person name="Robert C."/>
            <person name="Raoult D."/>
            <person name="Drancourt M."/>
        </authorList>
    </citation>
    <scope>NUCLEOTIDE SEQUENCE</scope>
    <source>
        <strain evidence="1">DSM 44074</strain>
    </source>
</reference>
<accession>A0AAV2WD19</accession>
<dbReference type="EMBL" id="LK021337">
    <property type="protein sequence ID" value="CDQ42239.1"/>
    <property type="molecule type" value="Genomic_DNA"/>
</dbReference>
<sequence>MTENLVVDPALLTTSSTVFRQTGAQLAALGADAPLTGAASAVPQLQTGAACHAAGTAIAADTAALADSVQSYAGNLSAAATRYTDQDAAAAQALTP</sequence>
<evidence type="ECO:0008006" key="3">
    <source>
        <dbReference type="Google" id="ProtNLM"/>
    </source>
</evidence>
<proteinExistence type="predicted"/>
<organism evidence="1 2">
    <name type="scientific">Mycolicibacterium neoaurum</name>
    <name type="common">Mycobacterium neoaurum</name>
    <dbReference type="NCBI Taxonomy" id="1795"/>
    <lineage>
        <taxon>Bacteria</taxon>
        <taxon>Bacillati</taxon>
        <taxon>Actinomycetota</taxon>
        <taxon>Actinomycetes</taxon>
        <taxon>Mycobacteriales</taxon>
        <taxon>Mycobacteriaceae</taxon>
        <taxon>Mycolicibacterium</taxon>
    </lineage>
</organism>
<dbReference type="Proteomes" id="UP000028864">
    <property type="component" value="Unassembled WGS sequence"/>
</dbReference>
<dbReference type="RefSeq" id="WP_030133009.1">
    <property type="nucleotide sequence ID" value="NZ_LK021337.1"/>
</dbReference>
<name>A0AAV2WD19_MYCNE</name>
<evidence type="ECO:0000313" key="1">
    <source>
        <dbReference type="EMBL" id="CDQ42239.1"/>
    </source>
</evidence>